<evidence type="ECO:0000256" key="2">
    <source>
        <dbReference type="ARBA" id="ARBA00023136"/>
    </source>
</evidence>
<dbReference type="AlphaFoldDB" id="A0A2T1N985"/>
<keyword evidence="2" id="KW-0472">Membrane</keyword>
<dbReference type="Pfam" id="PF13525">
    <property type="entry name" value="YfiO"/>
    <property type="match status" value="1"/>
</dbReference>
<sequence>MKNIFYIACLFLVLSSCSQYQKALKSEDASVKYDLGVKLYEEGKYKKANRLFEQIIPKYRGKPQAEKLMYLHASAFYELEDHYLAAYQFETFATAYPNSEKAEEASYKSAESYYQLSPVFSKDQTETYNALEKLQLFANIYPESQYLPKVNELVKELDFKLEKKAFEIAKQYNHISDYKASIKSFNNFLTDFPGSSFRNDAMRIRAEAAFSLAEKSVVWKQEERFIDAQKYYNLYKSAYPKSESSEETDMKLTIIEENLQQINSNKLK</sequence>
<dbReference type="InterPro" id="IPR039565">
    <property type="entry name" value="BamD-like"/>
</dbReference>
<dbReference type="NCBIfam" id="TIGR03302">
    <property type="entry name" value="OM_YfiO"/>
    <property type="match status" value="1"/>
</dbReference>
<dbReference type="RefSeq" id="WP_106463574.1">
    <property type="nucleotide sequence ID" value="NZ_PXOQ01000009.1"/>
</dbReference>
<accession>A0A2T1N985</accession>
<proteinExistence type="predicted"/>
<name>A0A2T1N985_9FLAO</name>
<gene>
    <name evidence="5" type="ORF">C7H52_09035</name>
</gene>
<protein>
    <submittedName>
        <fullName evidence="5">Outer membrane protein assembly factor BamD</fullName>
    </submittedName>
</protein>
<evidence type="ECO:0000259" key="4">
    <source>
        <dbReference type="Pfam" id="PF13525"/>
    </source>
</evidence>
<dbReference type="SUPFAM" id="SSF48452">
    <property type="entry name" value="TPR-like"/>
    <property type="match status" value="1"/>
</dbReference>
<reference evidence="5 6" key="1">
    <citation type="submission" date="2018-03" db="EMBL/GenBank/DDBJ databases">
        <title>Mesoflavibacter sp. HG37 and Mesoflavibacter sp. HG96 sp.nov., two marine bacteria isolated from seawater of Western Pacific Ocean.</title>
        <authorList>
            <person name="Cheng H."/>
            <person name="Wu Y.-H."/>
            <person name="Guo L.-L."/>
            <person name="Xu X.-W."/>
        </authorList>
    </citation>
    <scope>NUCLEOTIDE SEQUENCE [LARGE SCALE GENOMIC DNA]</scope>
    <source>
        <strain evidence="5 6">KCTC 32269</strain>
    </source>
</reference>
<evidence type="ECO:0000256" key="1">
    <source>
        <dbReference type="ARBA" id="ARBA00022729"/>
    </source>
</evidence>
<dbReference type="InterPro" id="IPR017689">
    <property type="entry name" value="BamD"/>
</dbReference>
<dbReference type="PROSITE" id="PS51257">
    <property type="entry name" value="PROKAR_LIPOPROTEIN"/>
    <property type="match status" value="1"/>
</dbReference>
<organism evidence="5 6">
    <name type="scientific">Aurantibacter aestuarii</name>
    <dbReference type="NCBI Taxonomy" id="1266046"/>
    <lineage>
        <taxon>Bacteria</taxon>
        <taxon>Pseudomonadati</taxon>
        <taxon>Bacteroidota</taxon>
        <taxon>Flavobacteriia</taxon>
        <taxon>Flavobacteriales</taxon>
        <taxon>Flavobacteriaceae</taxon>
        <taxon>Aurantibacter</taxon>
    </lineage>
</organism>
<comment type="caution">
    <text evidence="5">The sequence shown here is derived from an EMBL/GenBank/DDBJ whole genome shotgun (WGS) entry which is preliminary data.</text>
</comment>
<evidence type="ECO:0000256" key="3">
    <source>
        <dbReference type="ARBA" id="ARBA00023237"/>
    </source>
</evidence>
<keyword evidence="1" id="KW-0732">Signal</keyword>
<evidence type="ECO:0000313" key="6">
    <source>
        <dbReference type="Proteomes" id="UP000238426"/>
    </source>
</evidence>
<keyword evidence="6" id="KW-1185">Reference proteome</keyword>
<dbReference type="OrthoDB" id="9770761at2"/>
<dbReference type="InterPro" id="IPR011990">
    <property type="entry name" value="TPR-like_helical_dom_sf"/>
</dbReference>
<dbReference type="Proteomes" id="UP000238426">
    <property type="component" value="Unassembled WGS sequence"/>
</dbReference>
<evidence type="ECO:0000313" key="5">
    <source>
        <dbReference type="EMBL" id="PSG88436.1"/>
    </source>
</evidence>
<feature type="domain" description="Outer membrane lipoprotein BamD-like" evidence="4">
    <location>
        <begin position="28"/>
        <end position="216"/>
    </location>
</feature>
<dbReference type="Gene3D" id="1.25.40.10">
    <property type="entry name" value="Tetratricopeptide repeat domain"/>
    <property type="match status" value="1"/>
</dbReference>
<keyword evidence="3" id="KW-0998">Cell outer membrane</keyword>
<dbReference type="EMBL" id="PXOQ01000009">
    <property type="protein sequence ID" value="PSG88436.1"/>
    <property type="molecule type" value="Genomic_DNA"/>
</dbReference>